<feature type="region of interest" description="Disordered" evidence="8">
    <location>
        <begin position="260"/>
        <end position="318"/>
    </location>
</feature>
<proteinExistence type="inferred from homology"/>
<dbReference type="PANTHER" id="PTHR43297:SF2">
    <property type="entry name" value="DIPEPTIDE TRANSPORT ATP-BINDING PROTEIN DPPD"/>
    <property type="match status" value="1"/>
</dbReference>
<accession>A0A7K0E083</accession>
<dbReference type="GO" id="GO:0005886">
    <property type="term" value="C:plasma membrane"/>
    <property type="evidence" value="ECO:0007669"/>
    <property type="project" value="UniProtKB-SubCell"/>
</dbReference>
<keyword evidence="4" id="KW-1003">Cell membrane</keyword>
<dbReference type="CDD" id="cd03257">
    <property type="entry name" value="ABC_NikE_OppD_transporters"/>
    <property type="match status" value="1"/>
</dbReference>
<sequence length="318" mass="33423">MTLLRVAGLTVRLGGRTVVDDVGFDLDAGERLGLIGESGSGKTLTALAILGLLPDDAEVSGSIRLDGAELLGRRDRELSRIRGNRIAMVFQEPLSALNPLMRVGKQIAEPLRLHGGLSRKQALAEAVSLAAKVGLPDPEVLVRAYPHQLSGGQRQRVGIAMAVASRPALLLADEPTTALDVTVQADILALLADLVAEQGTALLFVTHDLAVLAQVVQRVLVLGKGRVLEQGPLDRILHDPRHPYTRTLLNLARAAAFRRPPLPNAPRADAADSHPPVSNTVPADPVRSDAKPAVPEQVSTAAPDAAGVPAPGPTEGTR</sequence>
<dbReference type="PROSITE" id="PS00211">
    <property type="entry name" value="ABC_TRANSPORTER_1"/>
    <property type="match status" value="1"/>
</dbReference>
<dbReference type="SUPFAM" id="SSF52540">
    <property type="entry name" value="P-loop containing nucleoside triphosphate hydrolases"/>
    <property type="match status" value="1"/>
</dbReference>
<dbReference type="GO" id="GO:0016887">
    <property type="term" value="F:ATP hydrolysis activity"/>
    <property type="evidence" value="ECO:0007669"/>
    <property type="project" value="InterPro"/>
</dbReference>
<dbReference type="InterPro" id="IPR027417">
    <property type="entry name" value="P-loop_NTPase"/>
</dbReference>
<dbReference type="AlphaFoldDB" id="A0A7K0E083"/>
<evidence type="ECO:0000256" key="3">
    <source>
        <dbReference type="ARBA" id="ARBA00022448"/>
    </source>
</evidence>
<dbReference type="InterPro" id="IPR050388">
    <property type="entry name" value="ABC_Ni/Peptide_Import"/>
</dbReference>
<evidence type="ECO:0000313" key="11">
    <source>
        <dbReference type="Proteomes" id="UP000431401"/>
    </source>
</evidence>
<gene>
    <name evidence="10" type="primary">btuD_27</name>
    <name evidence="10" type="ORF">NRB56_68050</name>
</gene>
<dbReference type="PANTHER" id="PTHR43297">
    <property type="entry name" value="OLIGOPEPTIDE TRANSPORT ATP-BINDING PROTEIN APPD"/>
    <property type="match status" value="1"/>
</dbReference>
<dbReference type="InterPro" id="IPR017871">
    <property type="entry name" value="ABC_transporter-like_CS"/>
</dbReference>
<dbReference type="Gene3D" id="3.40.50.300">
    <property type="entry name" value="P-loop containing nucleotide triphosphate hydrolases"/>
    <property type="match status" value="1"/>
</dbReference>
<evidence type="ECO:0000256" key="2">
    <source>
        <dbReference type="ARBA" id="ARBA00005417"/>
    </source>
</evidence>
<dbReference type="GO" id="GO:0005524">
    <property type="term" value="F:ATP binding"/>
    <property type="evidence" value="ECO:0007669"/>
    <property type="project" value="UniProtKB-KW"/>
</dbReference>
<keyword evidence="3" id="KW-0813">Transport</keyword>
<evidence type="ECO:0000256" key="6">
    <source>
        <dbReference type="ARBA" id="ARBA00022840"/>
    </source>
</evidence>
<organism evidence="10 11">
    <name type="scientific">Nocardia aurantia</name>
    <dbReference type="NCBI Taxonomy" id="2585199"/>
    <lineage>
        <taxon>Bacteria</taxon>
        <taxon>Bacillati</taxon>
        <taxon>Actinomycetota</taxon>
        <taxon>Actinomycetes</taxon>
        <taxon>Mycobacteriales</taxon>
        <taxon>Nocardiaceae</taxon>
        <taxon>Nocardia</taxon>
    </lineage>
</organism>
<evidence type="ECO:0000256" key="5">
    <source>
        <dbReference type="ARBA" id="ARBA00022741"/>
    </source>
</evidence>
<comment type="subcellular location">
    <subcellularLocation>
        <location evidence="1">Cell membrane</location>
        <topology evidence="1">Peripheral membrane protein</topology>
    </subcellularLocation>
</comment>
<evidence type="ECO:0000256" key="4">
    <source>
        <dbReference type="ARBA" id="ARBA00022475"/>
    </source>
</evidence>
<dbReference type="PROSITE" id="PS50893">
    <property type="entry name" value="ABC_TRANSPORTER_2"/>
    <property type="match status" value="1"/>
</dbReference>
<dbReference type="InterPro" id="IPR003439">
    <property type="entry name" value="ABC_transporter-like_ATP-bd"/>
</dbReference>
<evidence type="ECO:0000256" key="7">
    <source>
        <dbReference type="ARBA" id="ARBA00023136"/>
    </source>
</evidence>
<dbReference type="SMART" id="SM00382">
    <property type="entry name" value="AAA"/>
    <property type="match status" value="1"/>
</dbReference>
<evidence type="ECO:0000256" key="1">
    <source>
        <dbReference type="ARBA" id="ARBA00004202"/>
    </source>
</evidence>
<protein>
    <submittedName>
        <fullName evidence="10">Vitamin B12 import ATP-binding protein BtuD</fullName>
    </submittedName>
</protein>
<keyword evidence="11" id="KW-1185">Reference proteome</keyword>
<dbReference type="Proteomes" id="UP000431401">
    <property type="component" value="Unassembled WGS sequence"/>
</dbReference>
<feature type="domain" description="ABC transporter" evidence="9">
    <location>
        <begin position="4"/>
        <end position="249"/>
    </location>
</feature>
<dbReference type="Pfam" id="PF00005">
    <property type="entry name" value="ABC_tran"/>
    <property type="match status" value="1"/>
</dbReference>
<dbReference type="RefSeq" id="WP_227838552.1">
    <property type="nucleotide sequence ID" value="NZ_WEGI01000017.1"/>
</dbReference>
<dbReference type="EMBL" id="WEGI01000017">
    <property type="protein sequence ID" value="MQY31197.1"/>
    <property type="molecule type" value="Genomic_DNA"/>
</dbReference>
<evidence type="ECO:0000313" key="10">
    <source>
        <dbReference type="EMBL" id="MQY31197.1"/>
    </source>
</evidence>
<evidence type="ECO:0000259" key="9">
    <source>
        <dbReference type="PROSITE" id="PS50893"/>
    </source>
</evidence>
<name>A0A7K0E083_9NOCA</name>
<keyword evidence="5" id="KW-0547">Nucleotide-binding</keyword>
<keyword evidence="6 10" id="KW-0067">ATP-binding</keyword>
<reference evidence="10 11" key="1">
    <citation type="submission" date="2019-10" db="EMBL/GenBank/DDBJ databases">
        <title>Nocardia macrotermitis sp. nov. and Nocardia aurantia sp. nov., isolated from the gut of fungus growing-termite Macrotermes natalensis.</title>
        <authorList>
            <person name="Benndorf R."/>
            <person name="Schwitalla J."/>
            <person name="Martin K."/>
            <person name="De Beer W."/>
            <person name="Kaster A.-K."/>
            <person name="Vollmers J."/>
            <person name="Poulsen M."/>
            <person name="Beemelmanns C."/>
        </authorList>
    </citation>
    <scope>NUCLEOTIDE SEQUENCE [LARGE SCALE GENOMIC DNA]</scope>
    <source>
        <strain evidence="10 11">RB56</strain>
    </source>
</reference>
<comment type="caution">
    <text evidence="10">The sequence shown here is derived from an EMBL/GenBank/DDBJ whole genome shotgun (WGS) entry which is preliminary data.</text>
</comment>
<evidence type="ECO:0000256" key="8">
    <source>
        <dbReference type="SAM" id="MobiDB-lite"/>
    </source>
</evidence>
<comment type="similarity">
    <text evidence="2">Belongs to the ABC transporter superfamily.</text>
</comment>
<keyword evidence="7" id="KW-0472">Membrane</keyword>
<dbReference type="InterPro" id="IPR003593">
    <property type="entry name" value="AAA+_ATPase"/>
</dbReference>